<keyword evidence="2" id="KW-1185">Reference proteome</keyword>
<accession>W6A7H0</accession>
<reference evidence="1 2" key="1">
    <citation type="journal article" date="2014" name="Genome Biol. Evol.">
        <title>Molecular evolution of the substrate utilization strategies and putative virulence factors in mosquito-associated Spiroplasma species.</title>
        <authorList>
            <person name="Chang T.H."/>
            <person name="Lo W.S."/>
            <person name="Ku C."/>
            <person name="Chen L.L."/>
            <person name="Kuo C.H."/>
        </authorList>
    </citation>
    <scope>NUCLEOTIDE SEQUENCE [LARGE SCALE GENOMIC DNA]</scope>
    <source>
        <strain evidence="1">AES-1</strain>
    </source>
</reference>
<dbReference type="KEGG" id="scq:SCULI_v1c05910"/>
<proteinExistence type="predicted"/>
<name>W6A7H0_9MOLU</name>
<dbReference type="HOGENOM" id="CLU_2083376_0_0_14"/>
<dbReference type="STRING" id="1276246.SCULI_v1c05910"/>
<dbReference type="PATRIC" id="fig|1276246.3.peg.590"/>
<dbReference type="RefSeq" id="WP_025363167.1">
    <property type="nucleotide sequence ID" value="NZ_CP006681.1"/>
</dbReference>
<sequence length="117" mass="14018">MAIFDLFEELNDFVEFEAKSQIYENIVGEWKLPASHMYHFTRRALDKNYIPDKNKICNPTYYLNSNGEIDINLYLLYLDDEINSNRQFCKENPLGQHSTGYKNGEFWNIIDKFKIKY</sequence>
<organism evidence="1 2">
    <name type="scientific">Spiroplasma culicicola AES-1</name>
    <dbReference type="NCBI Taxonomy" id="1276246"/>
    <lineage>
        <taxon>Bacteria</taxon>
        <taxon>Bacillati</taxon>
        <taxon>Mycoplasmatota</taxon>
        <taxon>Mollicutes</taxon>
        <taxon>Entomoplasmatales</taxon>
        <taxon>Spiroplasmataceae</taxon>
        <taxon>Spiroplasma</taxon>
    </lineage>
</organism>
<evidence type="ECO:0000313" key="2">
    <source>
        <dbReference type="Proteomes" id="UP000019267"/>
    </source>
</evidence>
<dbReference type="Proteomes" id="UP000019267">
    <property type="component" value="Chromosome"/>
</dbReference>
<gene>
    <name evidence="1" type="ORF">SCULI_v1c05910</name>
</gene>
<protein>
    <submittedName>
        <fullName evidence="1">Uncharacterized protein</fullName>
    </submittedName>
</protein>
<dbReference type="AlphaFoldDB" id="W6A7H0"/>
<dbReference type="EMBL" id="CP006681">
    <property type="protein sequence ID" value="AHI52932.1"/>
    <property type="molecule type" value="Genomic_DNA"/>
</dbReference>
<evidence type="ECO:0000313" key="1">
    <source>
        <dbReference type="EMBL" id="AHI52932.1"/>
    </source>
</evidence>